<sequence>MDTNADLEKLALDYHAYPTPGKISVMPTKQLANQDDLSLAYSPGVAFACMSIHSEGEDAAAKYTSRSNLVGVITNGTAVLGLGNIGPLAAKPVMEGKGCLFKKFAGIDVFDIELDETDPDKLVDIIAALEPTLGGVNLEDIKAPECFYIEKKLRERMKIPVFHDDQHGTAIISSAAIINGLKVVGKKIEDVKLVCSGAGAAAIACLNLLVHLGVRPSNIYVVDSRGVIWQGREENMEPNKARYAQDTGARTLADACNNADVFLGCSAPGVLTADMVRTMARSPLILALANPEPEIRPEVAKAARPDCIIATGRSDYPNQVNNVLCFPFIFRGAMDVGATVINEEMKLACVKAIAELAEAEQNDEVATAYAGQELAFGPDYIIPKPFDPRLIVKIAPAVAQAAMDSGVARRPIEDIEAYRQKLMSLVYHTGQLMRPLFMQAKSAPKRVIYADGEDERVLRAAQTVVDEKFAHPILVGRPAVIEMRIKKFGLRLAVGQDIEIVNPEDDERFNETWSAYYKLMGRDGVTPDIAKAMVRKHNSLIAVMLLQRGDADAMLCGVASRFDNQLKHVQDVIGLKPGARTYAAMNVLMLPTQTLFICDTHVNEDPSAEQIADMTIQAADEILRFGVVPKVALLSHSNFGSRSSASSRKMAEARQLISERAPTLEVDGEMHADSALSEKIRLKAFPDSTLKGPANLLIMPNLDTGNITYNMLKMTGSNGVAMGPVLLGAARPVHILTTSSTVRRIVNMTALAVVDAQQEAGQVQL</sequence>
<dbReference type="PANTHER" id="PTHR43237:SF4">
    <property type="entry name" value="NADP-DEPENDENT MALIC ENZYME"/>
    <property type="match status" value="1"/>
</dbReference>
<dbReference type="FunFam" id="3.40.50.10380:FF:000003">
    <property type="entry name" value="NADP-dependent malic enzyme"/>
    <property type="match status" value="1"/>
</dbReference>
<dbReference type="InterPro" id="IPR042112">
    <property type="entry name" value="P_AcTrfase_dom2"/>
</dbReference>
<accession>A0A1M5ZPT8</accession>
<dbReference type="GO" id="GO:0004470">
    <property type="term" value="F:malic enzyme activity"/>
    <property type="evidence" value="ECO:0007669"/>
    <property type="project" value="InterPro"/>
</dbReference>
<evidence type="ECO:0000256" key="2">
    <source>
        <dbReference type="ARBA" id="ARBA00001946"/>
    </source>
</evidence>
<dbReference type="GO" id="GO:0016616">
    <property type="term" value="F:oxidoreductase activity, acting on the CH-OH group of donors, NAD or NADP as acceptor"/>
    <property type="evidence" value="ECO:0007669"/>
    <property type="project" value="InterPro"/>
</dbReference>
<dbReference type="NCBIfam" id="NF009501">
    <property type="entry name" value="PRK12861.1"/>
    <property type="match status" value="1"/>
</dbReference>
<dbReference type="GO" id="GO:0051287">
    <property type="term" value="F:NAD binding"/>
    <property type="evidence" value="ECO:0007669"/>
    <property type="project" value="InterPro"/>
</dbReference>
<dbReference type="OrthoDB" id="9805787at2"/>
<reference evidence="13 14" key="1">
    <citation type="submission" date="2016-11" db="EMBL/GenBank/DDBJ databases">
        <authorList>
            <person name="Jaros S."/>
            <person name="Januszkiewicz K."/>
            <person name="Wedrychowicz H."/>
        </authorList>
    </citation>
    <scope>NUCLEOTIDE SEQUENCE [LARGE SCALE GENOMIC DNA]</scope>
    <source>
        <strain evidence="13 14">CGMCC 1.10190</strain>
    </source>
</reference>
<evidence type="ECO:0000256" key="1">
    <source>
        <dbReference type="ARBA" id="ARBA00001936"/>
    </source>
</evidence>
<dbReference type="GO" id="GO:0046872">
    <property type="term" value="F:metal ion binding"/>
    <property type="evidence" value="ECO:0007669"/>
    <property type="project" value="UniProtKB-KW"/>
</dbReference>
<protein>
    <submittedName>
        <fullName evidence="13">Malate dehydrogenase (Oxaloacetate-decarboxylating)(NADP+)</fullName>
    </submittedName>
</protein>
<dbReference type="InterPro" id="IPR012188">
    <property type="entry name" value="ME_PTA"/>
</dbReference>
<dbReference type="Pfam" id="PF01515">
    <property type="entry name" value="PTA_PTB"/>
    <property type="match status" value="1"/>
</dbReference>
<dbReference type="PANTHER" id="PTHR43237">
    <property type="entry name" value="NADP-DEPENDENT MALIC ENZYME"/>
    <property type="match status" value="1"/>
</dbReference>
<feature type="binding site" evidence="10">
    <location>
        <position position="290"/>
    </location>
    <ligand>
        <name>a divalent metal cation</name>
        <dbReference type="ChEBI" id="CHEBI:60240"/>
    </ligand>
</feature>
<dbReference type="STRING" id="658167.SAMN04488135_11710"/>
<feature type="binding site" evidence="9">
    <location>
        <position position="140"/>
    </location>
    <ligand>
        <name>a divalent metal cation</name>
        <dbReference type="ChEBI" id="CHEBI:60240"/>
    </ligand>
</feature>
<dbReference type="Proteomes" id="UP000184226">
    <property type="component" value="Unassembled WGS sequence"/>
</dbReference>
<dbReference type="SUPFAM" id="SSF53223">
    <property type="entry name" value="Aminoacid dehydrogenase-like, N-terminal domain"/>
    <property type="match status" value="1"/>
</dbReference>
<dbReference type="InterPro" id="IPR042113">
    <property type="entry name" value="P_AcTrfase_dom1"/>
</dbReference>
<keyword evidence="14" id="KW-1185">Reference proteome</keyword>
<dbReference type="Gene3D" id="3.40.50.720">
    <property type="entry name" value="NAD(P)-binding Rossmann-like Domain"/>
    <property type="match status" value="1"/>
</dbReference>
<dbReference type="Pfam" id="PF03949">
    <property type="entry name" value="Malic_M"/>
    <property type="match status" value="1"/>
</dbReference>
<dbReference type="AlphaFoldDB" id="A0A1M5ZPT8"/>
<dbReference type="CDD" id="cd05311">
    <property type="entry name" value="NAD_bind_2_malic_enz"/>
    <property type="match status" value="1"/>
</dbReference>
<feature type="domain" description="Malic enzyme NAD-binding" evidence="11">
    <location>
        <begin position="166"/>
        <end position="403"/>
    </location>
</feature>
<dbReference type="EMBL" id="FQXE01000017">
    <property type="protein sequence ID" value="SHI26139.1"/>
    <property type="molecule type" value="Genomic_DNA"/>
</dbReference>
<dbReference type="Gene3D" id="3.40.50.10380">
    <property type="entry name" value="Malic enzyme, N-terminal domain"/>
    <property type="match status" value="1"/>
</dbReference>
<dbReference type="SUPFAM" id="SSF51735">
    <property type="entry name" value="NAD(P)-binding Rossmann-fold domains"/>
    <property type="match status" value="1"/>
</dbReference>
<keyword evidence="6" id="KW-0560">Oxidoreductase</keyword>
<feature type="binding site" evidence="10">
    <location>
        <begin position="79"/>
        <end position="86"/>
    </location>
    <ligand>
        <name>NADP(+)</name>
        <dbReference type="ChEBI" id="CHEBI:58349"/>
    </ligand>
</feature>
<dbReference type="InterPro" id="IPR037062">
    <property type="entry name" value="Malic_N_dom_sf"/>
</dbReference>
<keyword evidence="10" id="KW-0521">NADP</keyword>
<dbReference type="RefSeq" id="WP_073108282.1">
    <property type="nucleotide sequence ID" value="NZ_FQXE01000017.1"/>
</dbReference>
<evidence type="ECO:0000256" key="6">
    <source>
        <dbReference type="ARBA" id="ARBA00023002"/>
    </source>
</evidence>
<dbReference type="InterPro" id="IPR012301">
    <property type="entry name" value="Malic_N_dom"/>
</dbReference>
<evidence type="ECO:0000256" key="5">
    <source>
        <dbReference type="ARBA" id="ARBA00022723"/>
    </source>
</evidence>
<dbReference type="InterPro" id="IPR036291">
    <property type="entry name" value="NAD(P)-bd_dom_sf"/>
</dbReference>
<evidence type="ECO:0000256" key="4">
    <source>
        <dbReference type="ARBA" id="ARBA00008756"/>
    </source>
</evidence>
<dbReference type="Pfam" id="PF00390">
    <property type="entry name" value="malic"/>
    <property type="match status" value="1"/>
</dbReference>
<dbReference type="InterPro" id="IPR046346">
    <property type="entry name" value="Aminoacid_DH-like_N_sf"/>
</dbReference>
<proteinExistence type="inferred from homology"/>
<evidence type="ECO:0000256" key="9">
    <source>
        <dbReference type="PIRSR" id="PIRSR036684-2"/>
    </source>
</evidence>
<dbReference type="Gene3D" id="3.40.50.10950">
    <property type="match status" value="1"/>
</dbReference>
<dbReference type="SMART" id="SM01274">
    <property type="entry name" value="malic"/>
    <property type="match status" value="1"/>
</dbReference>
<dbReference type="InterPro" id="IPR051674">
    <property type="entry name" value="Malate_Decarboxylase"/>
</dbReference>
<evidence type="ECO:0000313" key="13">
    <source>
        <dbReference type="EMBL" id="SHI26139.1"/>
    </source>
</evidence>
<dbReference type="GO" id="GO:0006108">
    <property type="term" value="P:malate metabolic process"/>
    <property type="evidence" value="ECO:0007669"/>
    <property type="project" value="InterPro"/>
</dbReference>
<feature type="domain" description="Malic enzyme N-terminal" evidence="12">
    <location>
        <begin position="20"/>
        <end position="154"/>
    </location>
</feature>
<name>A0A1M5ZPT8_9BURK</name>
<evidence type="ECO:0000256" key="10">
    <source>
        <dbReference type="PIRSR" id="PIRSR036684-3"/>
    </source>
</evidence>
<dbReference type="InterPro" id="IPR002505">
    <property type="entry name" value="PTA_PTB"/>
</dbReference>
<dbReference type="InterPro" id="IPR012302">
    <property type="entry name" value="Malic_NAD-bd"/>
</dbReference>
<evidence type="ECO:0000313" key="14">
    <source>
        <dbReference type="Proteomes" id="UP000184226"/>
    </source>
</evidence>
<evidence type="ECO:0000256" key="3">
    <source>
        <dbReference type="ARBA" id="ARBA00007686"/>
    </source>
</evidence>
<feature type="binding site" evidence="9">
    <location>
        <position position="139"/>
    </location>
    <ligand>
        <name>a divalent metal cation</name>
        <dbReference type="ChEBI" id="CHEBI:60240"/>
    </ligand>
</feature>
<evidence type="ECO:0000256" key="8">
    <source>
        <dbReference type="PIRSR" id="PIRSR036684-1"/>
    </source>
</evidence>
<comment type="cofactor">
    <cofactor evidence="2">
        <name>Mg(2+)</name>
        <dbReference type="ChEBI" id="CHEBI:18420"/>
    </cofactor>
</comment>
<dbReference type="Gene3D" id="3.40.50.10750">
    <property type="entry name" value="Isocitrate/Isopropylmalate dehydrogenase-like"/>
    <property type="match status" value="1"/>
</dbReference>
<dbReference type="PIRSF" id="PIRSF036684">
    <property type="entry name" value="ME_PTA"/>
    <property type="match status" value="1"/>
</dbReference>
<comment type="similarity">
    <text evidence="4">In the C-terminal section; belongs to the phosphate acetyltransferase and butyryltransferase family.</text>
</comment>
<dbReference type="InterPro" id="IPR045213">
    <property type="entry name" value="Malic_NAD-bd_bact_type"/>
</dbReference>
<keyword evidence="7" id="KW-0511">Multifunctional enzyme</keyword>
<comment type="similarity">
    <text evidence="3">In the N-terminal section; belongs to the malic enzymes family.</text>
</comment>
<feature type="binding site" evidence="10">
    <location>
        <position position="165"/>
    </location>
    <ligand>
        <name>a divalent metal cation</name>
        <dbReference type="ChEBI" id="CHEBI:60240"/>
    </ligand>
</feature>
<comment type="cofactor">
    <cofactor evidence="1">
        <name>Mn(2+)</name>
        <dbReference type="ChEBI" id="CHEBI:29035"/>
    </cofactor>
</comment>
<dbReference type="GO" id="GO:0016746">
    <property type="term" value="F:acyltransferase activity"/>
    <property type="evidence" value="ECO:0007669"/>
    <property type="project" value="InterPro"/>
</dbReference>
<evidence type="ECO:0000259" key="11">
    <source>
        <dbReference type="SMART" id="SM00919"/>
    </source>
</evidence>
<evidence type="ECO:0000256" key="7">
    <source>
        <dbReference type="ARBA" id="ARBA00023268"/>
    </source>
</evidence>
<organism evidence="13 14">
    <name type="scientific">Pollutimonas bauzanensis</name>
    <dbReference type="NCBI Taxonomy" id="658167"/>
    <lineage>
        <taxon>Bacteria</taxon>
        <taxon>Pseudomonadati</taxon>
        <taxon>Pseudomonadota</taxon>
        <taxon>Betaproteobacteria</taxon>
        <taxon>Burkholderiales</taxon>
        <taxon>Alcaligenaceae</taxon>
        <taxon>Pollutimonas</taxon>
    </lineage>
</organism>
<dbReference type="SMART" id="SM00919">
    <property type="entry name" value="Malic_M"/>
    <property type="match status" value="1"/>
</dbReference>
<gene>
    <name evidence="13" type="ORF">SAMN04488135_11710</name>
</gene>
<feature type="active site" description="Proton acceptor" evidence="8">
    <location>
        <position position="97"/>
    </location>
</feature>
<dbReference type="FunFam" id="3.40.50.720:FF:000095">
    <property type="entry name" value="NADP-dependent malic enzyme"/>
    <property type="match status" value="1"/>
</dbReference>
<dbReference type="SUPFAM" id="SSF53659">
    <property type="entry name" value="Isocitrate/Isopropylmalate dehydrogenase-like"/>
    <property type="match status" value="1"/>
</dbReference>
<evidence type="ECO:0000259" key="12">
    <source>
        <dbReference type="SMART" id="SM01274"/>
    </source>
</evidence>
<keyword evidence="5 9" id="KW-0479">Metal-binding</keyword>